<keyword evidence="2" id="KW-1185">Reference proteome</keyword>
<sequence>MVEVIWSKIAITRVKEIHSYYKFKSQKAGDKIIQDFKSATNALS</sequence>
<comment type="caution">
    <text evidence="1">The sequence shown here is derived from an EMBL/GenBank/DDBJ whole genome shotgun (WGS) entry which is preliminary data.</text>
</comment>
<reference evidence="1 2" key="1">
    <citation type="submission" date="2016-10" db="EMBL/GenBank/DDBJ databases">
        <authorList>
            <person name="Varghese N."/>
            <person name="Submissions S."/>
        </authorList>
    </citation>
    <scope>NUCLEOTIDE SEQUENCE [LARGE SCALE GENOMIC DNA]</scope>
    <source>
        <strain evidence="2">DSM 19823 / KCTC 23066 / CCTCC M 208030 / D25</strain>
    </source>
</reference>
<dbReference type="AlphaFoldDB" id="A0AAJ4W4Z5"/>
<evidence type="ECO:0000313" key="2">
    <source>
        <dbReference type="Proteomes" id="UP000183496"/>
    </source>
</evidence>
<organism evidence="1 2">
    <name type="scientific">Myroides profundi</name>
    <dbReference type="NCBI Taxonomy" id="480520"/>
    <lineage>
        <taxon>Bacteria</taxon>
        <taxon>Pseudomonadati</taxon>
        <taxon>Bacteroidota</taxon>
        <taxon>Flavobacteriia</taxon>
        <taxon>Flavobacteriales</taxon>
        <taxon>Flavobacteriaceae</taxon>
        <taxon>Myroides</taxon>
    </lineage>
</organism>
<dbReference type="KEGG" id="mpw:MPR_2318"/>
<name>A0AAJ4W4Z5_MYRPR</name>
<evidence type="ECO:0000313" key="1">
    <source>
        <dbReference type="EMBL" id="SER09124.1"/>
    </source>
</evidence>
<accession>A0AAJ4W4Z5</accession>
<dbReference type="Proteomes" id="UP000183496">
    <property type="component" value="Unassembled WGS sequence"/>
</dbReference>
<protein>
    <submittedName>
        <fullName evidence="1">Uncharacterized protein</fullName>
    </submittedName>
</protein>
<proteinExistence type="predicted"/>
<gene>
    <name evidence="1" type="ORF">SAMN04488089_10976</name>
</gene>
<dbReference type="EMBL" id="FOFY01000009">
    <property type="protein sequence ID" value="SER09124.1"/>
    <property type="molecule type" value="Genomic_DNA"/>
</dbReference>